<evidence type="ECO:0000256" key="6">
    <source>
        <dbReference type="ARBA" id="ARBA00048366"/>
    </source>
</evidence>
<dbReference type="InterPro" id="IPR017945">
    <property type="entry name" value="DHBP_synth_RibB-like_a/b_dom"/>
</dbReference>
<evidence type="ECO:0000256" key="3">
    <source>
        <dbReference type="ARBA" id="ARBA00012584"/>
    </source>
</evidence>
<dbReference type="GO" id="GO:0000049">
    <property type="term" value="F:tRNA binding"/>
    <property type="evidence" value="ECO:0007669"/>
    <property type="project" value="TreeGrafter"/>
</dbReference>
<dbReference type="InterPro" id="IPR050156">
    <property type="entry name" value="TC-AMP_synthase_SUA5"/>
</dbReference>
<dbReference type="STRING" id="335543.Sfum_2757"/>
<keyword evidence="5" id="KW-0808">Transferase</keyword>
<dbReference type="NCBIfam" id="TIGR00057">
    <property type="entry name" value="L-threonylcarbamoyladenylate synthase"/>
    <property type="match status" value="1"/>
</dbReference>
<dbReference type="Gene3D" id="3.90.870.10">
    <property type="entry name" value="DHBP synthase"/>
    <property type="match status" value="1"/>
</dbReference>
<dbReference type="KEGG" id="sfu:Sfum_2757"/>
<evidence type="ECO:0000256" key="5">
    <source>
        <dbReference type="ARBA" id="ARBA00022679"/>
    </source>
</evidence>
<name>A0LLY3_SYNFM</name>
<dbReference type="AlphaFoldDB" id="A0LLY3"/>
<dbReference type="GO" id="GO:0006450">
    <property type="term" value="P:regulation of translational fidelity"/>
    <property type="evidence" value="ECO:0007669"/>
    <property type="project" value="TreeGrafter"/>
</dbReference>
<comment type="similarity">
    <text evidence="2">Belongs to the SUA5 family.</text>
</comment>
<sequence length="225" mass="23735">MTGNTGMEPLLTGADTLIWRVGTNRSETEVVEAATSLLTRGGIVVYPTETFYGLGGNPLSPATVAAIFAIKKREREKALPLIASGIQAVREWVEEFPALAERLAAAFWPGPLTLILRAVHRLPPQVHASTGKIAIRVSSHPVARALAASLGGLIVSTSANFTGQRACRTLAEIPIELVRQVDGVIDAGRLPGSLPSTIVDVTGGSPLLVREGCVPFMEIERAAAL</sequence>
<evidence type="ECO:0000256" key="1">
    <source>
        <dbReference type="ARBA" id="ARBA00004496"/>
    </source>
</evidence>
<evidence type="ECO:0000313" key="8">
    <source>
        <dbReference type="EMBL" id="ABK18435.1"/>
    </source>
</evidence>
<dbReference type="GO" id="GO:0003725">
    <property type="term" value="F:double-stranded RNA binding"/>
    <property type="evidence" value="ECO:0007669"/>
    <property type="project" value="InterPro"/>
</dbReference>
<proteinExistence type="inferred from homology"/>
<comment type="subcellular location">
    <subcellularLocation>
        <location evidence="1">Cytoplasm</location>
    </subcellularLocation>
</comment>
<evidence type="ECO:0000259" key="7">
    <source>
        <dbReference type="PROSITE" id="PS51163"/>
    </source>
</evidence>
<dbReference type="PROSITE" id="PS51163">
    <property type="entry name" value="YRDC"/>
    <property type="match status" value="1"/>
</dbReference>
<dbReference type="HOGENOM" id="CLU_031397_3_1_7"/>
<keyword evidence="4" id="KW-0963">Cytoplasm</keyword>
<dbReference type="Proteomes" id="UP000001784">
    <property type="component" value="Chromosome"/>
</dbReference>
<accession>A0LLY3</accession>
<dbReference type="PANTHER" id="PTHR17490">
    <property type="entry name" value="SUA5"/>
    <property type="match status" value="1"/>
</dbReference>
<gene>
    <name evidence="8" type="ordered locus">Sfum_2757</name>
</gene>
<evidence type="ECO:0000256" key="2">
    <source>
        <dbReference type="ARBA" id="ARBA00007663"/>
    </source>
</evidence>
<dbReference type="eggNOG" id="COG0009">
    <property type="taxonomic scope" value="Bacteria"/>
</dbReference>
<dbReference type="PANTHER" id="PTHR17490:SF18">
    <property type="entry name" value="THREONYLCARBAMOYL-AMP SYNTHASE"/>
    <property type="match status" value="1"/>
</dbReference>
<dbReference type="GO" id="GO:0005737">
    <property type="term" value="C:cytoplasm"/>
    <property type="evidence" value="ECO:0007669"/>
    <property type="project" value="UniProtKB-SubCell"/>
</dbReference>
<dbReference type="EC" id="2.7.7.87" evidence="3"/>
<reference evidence="8 9" key="1">
    <citation type="submission" date="2006-10" db="EMBL/GenBank/DDBJ databases">
        <title>Complete sequence of Syntrophobacter fumaroxidans MPOB.</title>
        <authorList>
            <consortium name="US DOE Joint Genome Institute"/>
            <person name="Copeland A."/>
            <person name="Lucas S."/>
            <person name="Lapidus A."/>
            <person name="Barry K."/>
            <person name="Detter J.C."/>
            <person name="Glavina del Rio T."/>
            <person name="Hammon N."/>
            <person name="Israni S."/>
            <person name="Pitluck S."/>
            <person name="Goltsman E.G."/>
            <person name="Martinez M."/>
            <person name="Schmutz J."/>
            <person name="Larimer F."/>
            <person name="Land M."/>
            <person name="Hauser L."/>
            <person name="Kyrpides N."/>
            <person name="Kim E."/>
            <person name="Boone D.R."/>
            <person name="Brockman F."/>
            <person name="Culley D."/>
            <person name="Ferry J."/>
            <person name="Gunsalus R."/>
            <person name="McInerney M.J."/>
            <person name="Morrison M."/>
            <person name="Plugge C."/>
            <person name="Rohlin L."/>
            <person name="Scholten J."/>
            <person name="Sieber J."/>
            <person name="Stams A.J.M."/>
            <person name="Worm P."/>
            <person name="Henstra A.M."/>
            <person name="Richardson P."/>
        </authorList>
    </citation>
    <scope>NUCLEOTIDE SEQUENCE [LARGE SCALE GENOMIC DNA]</scope>
    <source>
        <strain evidence="9">DSM 10017 / MPOB</strain>
    </source>
</reference>
<feature type="domain" description="YrdC-like" evidence="7">
    <location>
        <begin position="28"/>
        <end position="214"/>
    </location>
</feature>
<keyword evidence="9" id="KW-1185">Reference proteome</keyword>
<evidence type="ECO:0000256" key="4">
    <source>
        <dbReference type="ARBA" id="ARBA00022490"/>
    </source>
</evidence>
<organism evidence="8 9">
    <name type="scientific">Syntrophobacter fumaroxidans (strain DSM 10017 / MPOB)</name>
    <dbReference type="NCBI Taxonomy" id="335543"/>
    <lineage>
        <taxon>Bacteria</taxon>
        <taxon>Pseudomonadati</taxon>
        <taxon>Thermodesulfobacteriota</taxon>
        <taxon>Syntrophobacteria</taxon>
        <taxon>Syntrophobacterales</taxon>
        <taxon>Syntrophobacteraceae</taxon>
        <taxon>Syntrophobacter</taxon>
    </lineage>
</organism>
<protein>
    <recommendedName>
        <fullName evidence="3">L-threonylcarbamoyladenylate synthase</fullName>
        <ecNumber evidence="3">2.7.7.87</ecNumber>
    </recommendedName>
</protein>
<dbReference type="InterPro" id="IPR006070">
    <property type="entry name" value="Sua5-like_dom"/>
</dbReference>
<dbReference type="EMBL" id="CP000478">
    <property type="protein sequence ID" value="ABK18435.1"/>
    <property type="molecule type" value="Genomic_DNA"/>
</dbReference>
<comment type="catalytic activity">
    <reaction evidence="6">
        <text>L-threonine + hydrogencarbonate + ATP = L-threonylcarbamoyladenylate + diphosphate + H2O</text>
        <dbReference type="Rhea" id="RHEA:36407"/>
        <dbReference type="ChEBI" id="CHEBI:15377"/>
        <dbReference type="ChEBI" id="CHEBI:17544"/>
        <dbReference type="ChEBI" id="CHEBI:30616"/>
        <dbReference type="ChEBI" id="CHEBI:33019"/>
        <dbReference type="ChEBI" id="CHEBI:57926"/>
        <dbReference type="ChEBI" id="CHEBI:73682"/>
        <dbReference type="EC" id="2.7.7.87"/>
    </reaction>
</comment>
<dbReference type="Pfam" id="PF01300">
    <property type="entry name" value="Sua5_yciO_yrdC"/>
    <property type="match status" value="1"/>
</dbReference>
<evidence type="ECO:0000313" key="9">
    <source>
        <dbReference type="Proteomes" id="UP000001784"/>
    </source>
</evidence>
<dbReference type="FunCoup" id="A0LLY3">
    <property type="interactions" value="281"/>
</dbReference>
<dbReference type="GO" id="GO:0061710">
    <property type="term" value="F:L-threonylcarbamoyladenylate synthase"/>
    <property type="evidence" value="ECO:0007669"/>
    <property type="project" value="UniProtKB-EC"/>
</dbReference>
<dbReference type="SUPFAM" id="SSF55821">
    <property type="entry name" value="YrdC/RibB"/>
    <property type="match status" value="1"/>
</dbReference>
<dbReference type="InParanoid" id="A0LLY3"/>